<evidence type="ECO:0000313" key="8">
    <source>
        <dbReference type="Proteomes" id="UP000317046"/>
    </source>
</evidence>
<feature type="transmembrane region" description="Helical" evidence="6">
    <location>
        <begin position="392"/>
        <end position="411"/>
    </location>
</feature>
<dbReference type="PROSITE" id="PS00872">
    <property type="entry name" value="NA_GALACTOSIDE_SYMP"/>
    <property type="match status" value="1"/>
</dbReference>
<sequence>MTVVSEPAAPAAAVAPTRLTWRNYSGYAAGDAANNLAFSMSSAFLLLYYTNVVGLGAAAIGTMFLLIRFWDALADLVAGRLVDAKKPGRLGKFRPFILVFSLPLLLSSMAIFSAKTFFPDMGQTSALLYAYVTYALMGTLYSLVNIPYGSIAPAMTQVPTERAKLASWRVWGSNITILMLSFVVAPQIKRFTGDPEGLQNSLFVTTALFVVLGMVLYLYTVKTVKEQVQRDVAAPTLRESVDTLRRNKPLLWLCAGSLAFLTGLTALSTLAAYYAIYVLQDAQYIAWNALAQAVGTFLIASYIPRIVARFGKKNGFLVLGVIGILAGVLLAFAPPSLPFVAVLGFFLIGIGMGGVNTLMWALEADTVEYGEWKTGVRTEGTTYALFSFTRKMGQAVGGAAGAYALGIAAFSSQRATEGLLQTDTTVAGIQLWSGALVSGFILLSLLIMAFYPLTDAVFQRIVGEIGARRAQRDADGHARYEVAHAQWETDERARRGVDARPRPADEV</sequence>
<dbReference type="SUPFAM" id="SSF103473">
    <property type="entry name" value="MFS general substrate transporter"/>
    <property type="match status" value="1"/>
</dbReference>
<comment type="subcellular location">
    <subcellularLocation>
        <location evidence="1">Cell membrane</location>
        <topology evidence="1">Multi-pass membrane protein</topology>
    </subcellularLocation>
</comment>
<evidence type="ECO:0000256" key="3">
    <source>
        <dbReference type="ARBA" id="ARBA00022692"/>
    </source>
</evidence>
<dbReference type="GO" id="GO:0006814">
    <property type="term" value="P:sodium ion transport"/>
    <property type="evidence" value="ECO:0007669"/>
    <property type="project" value="InterPro"/>
</dbReference>
<dbReference type="EMBL" id="BJLR01000016">
    <property type="protein sequence ID" value="GEA87527.1"/>
    <property type="molecule type" value="Genomic_DNA"/>
</dbReference>
<dbReference type="AlphaFoldDB" id="A0A4Y3KUE1"/>
<name>A0A4Y3KUE1_9CELL</name>
<feature type="transmembrane region" description="Helical" evidence="6">
    <location>
        <begin position="126"/>
        <end position="148"/>
    </location>
</feature>
<feature type="transmembrane region" description="Helical" evidence="6">
    <location>
        <begin position="168"/>
        <end position="188"/>
    </location>
</feature>
<feature type="transmembrane region" description="Helical" evidence="6">
    <location>
        <begin position="46"/>
        <end position="67"/>
    </location>
</feature>
<keyword evidence="5 6" id="KW-0472">Membrane</keyword>
<dbReference type="RefSeq" id="WP_141372127.1">
    <property type="nucleotide sequence ID" value="NZ_BJLR01000016.1"/>
</dbReference>
<dbReference type="Gene3D" id="1.20.1250.20">
    <property type="entry name" value="MFS general substrate transporter like domains"/>
    <property type="match status" value="2"/>
</dbReference>
<accession>A0A4Y3KUE1</accession>
<dbReference type="GO" id="GO:0005886">
    <property type="term" value="C:plasma membrane"/>
    <property type="evidence" value="ECO:0007669"/>
    <property type="project" value="UniProtKB-SubCell"/>
</dbReference>
<reference evidence="7" key="1">
    <citation type="submission" date="2019-06" db="EMBL/GenBank/DDBJ databases">
        <title>Whole genome shotgun sequence of Cellulomonas cellasea NBRC 3753.</title>
        <authorList>
            <person name="Hosoyama A."/>
            <person name="Uohara A."/>
            <person name="Ohji S."/>
            <person name="Ichikawa N."/>
        </authorList>
    </citation>
    <scope>NUCLEOTIDE SEQUENCE [LARGE SCALE GENOMIC DNA]</scope>
    <source>
        <strain evidence="7">NBRC 3753</strain>
    </source>
</reference>
<dbReference type="InterPro" id="IPR001927">
    <property type="entry name" value="Na/Gal_symport"/>
</dbReference>
<dbReference type="GO" id="GO:0015293">
    <property type="term" value="F:symporter activity"/>
    <property type="evidence" value="ECO:0007669"/>
    <property type="project" value="InterPro"/>
</dbReference>
<evidence type="ECO:0000313" key="7">
    <source>
        <dbReference type="EMBL" id="GEA87527.1"/>
    </source>
</evidence>
<evidence type="ECO:0000256" key="5">
    <source>
        <dbReference type="ARBA" id="ARBA00023136"/>
    </source>
</evidence>
<dbReference type="NCBIfam" id="TIGR00792">
    <property type="entry name" value="gph"/>
    <property type="match status" value="1"/>
</dbReference>
<protein>
    <submittedName>
        <fullName evidence="7">Glucuronide transporter</fullName>
    </submittedName>
</protein>
<feature type="transmembrane region" description="Helical" evidence="6">
    <location>
        <begin position="339"/>
        <end position="362"/>
    </location>
</feature>
<feature type="transmembrane region" description="Helical" evidence="6">
    <location>
        <begin position="431"/>
        <end position="451"/>
    </location>
</feature>
<dbReference type="InterPro" id="IPR036259">
    <property type="entry name" value="MFS_trans_sf"/>
</dbReference>
<evidence type="ECO:0000256" key="2">
    <source>
        <dbReference type="ARBA" id="ARBA00022475"/>
    </source>
</evidence>
<dbReference type="Pfam" id="PF13347">
    <property type="entry name" value="MFS_2"/>
    <property type="match status" value="1"/>
</dbReference>
<dbReference type="PANTHER" id="PTHR11328:SF39">
    <property type="entry name" value="2,3-DIHYDROXYPROPANE-1-SULFONATE EXPORTER-RELATED"/>
    <property type="match status" value="1"/>
</dbReference>
<dbReference type="InterPro" id="IPR018043">
    <property type="entry name" value="Na/Gal_symport_CS"/>
</dbReference>
<feature type="transmembrane region" description="Helical" evidence="6">
    <location>
        <begin position="200"/>
        <end position="220"/>
    </location>
</feature>
<dbReference type="InterPro" id="IPR039672">
    <property type="entry name" value="MFS_2"/>
</dbReference>
<feature type="transmembrane region" description="Helical" evidence="6">
    <location>
        <begin position="282"/>
        <end position="303"/>
    </location>
</feature>
<gene>
    <name evidence="7" type="primary">uidB</name>
    <name evidence="7" type="ORF">CCE01nite_14760</name>
</gene>
<dbReference type="PANTHER" id="PTHR11328">
    <property type="entry name" value="MAJOR FACILITATOR SUPERFAMILY DOMAIN-CONTAINING PROTEIN"/>
    <property type="match status" value="1"/>
</dbReference>
<dbReference type="Proteomes" id="UP000317046">
    <property type="component" value="Unassembled WGS sequence"/>
</dbReference>
<keyword evidence="2" id="KW-1003">Cell membrane</keyword>
<proteinExistence type="predicted"/>
<comment type="caution">
    <text evidence="7">The sequence shown here is derived from an EMBL/GenBank/DDBJ whole genome shotgun (WGS) entry which is preliminary data.</text>
</comment>
<evidence type="ECO:0000256" key="6">
    <source>
        <dbReference type="SAM" id="Phobius"/>
    </source>
</evidence>
<feature type="transmembrane region" description="Helical" evidence="6">
    <location>
        <begin position="250"/>
        <end position="276"/>
    </location>
</feature>
<keyword evidence="4 6" id="KW-1133">Transmembrane helix</keyword>
<dbReference type="GO" id="GO:0008643">
    <property type="term" value="P:carbohydrate transport"/>
    <property type="evidence" value="ECO:0007669"/>
    <property type="project" value="InterPro"/>
</dbReference>
<organism evidence="7 8">
    <name type="scientific">Cellulomonas cellasea</name>
    <dbReference type="NCBI Taxonomy" id="43670"/>
    <lineage>
        <taxon>Bacteria</taxon>
        <taxon>Bacillati</taxon>
        <taxon>Actinomycetota</taxon>
        <taxon>Actinomycetes</taxon>
        <taxon>Micrococcales</taxon>
        <taxon>Cellulomonadaceae</taxon>
        <taxon>Cellulomonas</taxon>
    </lineage>
</organism>
<feature type="transmembrane region" description="Helical" evidence="6">
    <location>
        <begin position="95"/>
        <end position="114"/>
    </location>
</feature>
<evidence type="ECO:0000256" key="1">
    <source>
        <dbReference type="ARBA" id="ARBA00004651"/>
    </source>
</evidence>
<dbReference type="CDD" id="cd17332">
    <property type="entry name" value="MFS_MelB_like"/>
    <property type="match status" value="1"/>
</dbReference>
<keyword evidence="3 6" id="KW-0812">Transmembrane</keyword>
<evidence type="ECO:0000256" key="4">
    <source>
        <dbReference type="ARBA" id="ARBA00022989"/>
    </source>
</evidence>
<feature type="transmembrane region" description="Helical" evidence="6">
    <location>
        <begin position="315"/>
        <end position="333"/>
    </location>
</feature>
<keyword evidence="8" id="KW-1185">Reference proteome</keyword>